<dbReference type="Proteomes" id="UP000324748">
    <property type="component" value="Unassembled WGS sequence"/>
</dbReference>
<protein>
    <submittedName>
        <fullName evidence="2">Uncharacterized protein</fullName>
    </submittedName>
</protein>
<name>A0A5B0NA14_PUCGR</name>
<evidence type="ECO:0000313" key="3">
    <source>
        <dbReference type="EMBL" id="KAA1122982.1"/>
    </source>
</evidence>
<feature type="signal peptide" evidence="1">
    <location>
        <begin position="1"/>
        <end position="21"/>
    </location>
</feature>
<reference evidence="4 5" key="1">
    <citation type="submission" date="2019-05" db="EMBL/GenBank/DDBJ databases">
        <title>Emergence of the Ug99 lineage of the wheat stem rust pathogen through somatic hybridization.</title>
        <authorList>
            <person name="Li F."/>
            <person name="Upadhyaya N.M."/>
            <person name="Sperschneider J."/>
            <person name="Matny O."/>
            <person name="Nguyen-Phuc H."/>
            <person name="Mago R."/>
            <person name="Raley C."/>
            <person name="Miller M.E."/>
            <person name="Silverstein K.A.T."/>
            <person name="Henningsen E."/>
            <person name="Hirsch C.D."/>
            <person name="Visser B."/>
            <person name="Pretorius Z.A."/>
            <person name="Steffenson B.J."/>
            <person name="Schwessinger B."/>
            <person name="Dodds P.N."/>
            <person name="Figueroa M."/>
        </authorList>
    </citation>
    <scope>NUCLEOTIDE SEQUENCE [LARGE SCALE GENOMIC DNA]</scope>
    <source>
        <strain evidence="2">21-0</strain>
        <strain evidence="3 5">Ug99</strain>
    </source>
</reference>
<evidence type="ECO:0000313" key="5">
    <source>
        <dbReference type="Proteomes" id="UP000325313"/>
    </source>
</evidence>
<dbReference type="OrthoDB" id="2495615at2759"/>
<comment type="caution">
    <text evidence="2">The sequence shown here is derived from an EMBL/GenBank/DDBJ whole genome shotgun (WGS) entry which is preliminary data.</text>
</comment>
<dbReference type="PROSITE" id="PS51257">
    <property type="entry name" value="PROKAR_LIPOPROTEIN"/>
    <property type="match status" value="1"/>
</dbReference>
<accession>A0A5B0NA14</accession>
<dbReference type="EMBL" id="VSWC01000106">
    <property type="protein sequence ID" value="KAA1085483.1"/>
    <property type="molecule type" value="Genomic_DNA"/>
</dbReference>
<sequence length="133" mass="14747">MRFPSLAMVGWMALACGLVIAHKHSEKKTKVVFSCLDDPDEDSQYSQAACGRAIELEDSQNPSSSPTKYSFVKANQVRKSKTDYNCIDTNMDNNYCCFADTFKFKNKSVDVDAQTVEENCIVVPGNTDSKPNA</sequence>
<evidence type="ECO:0000256" key="1">
    <source>
        <dbReference type="SAM" id="SignalP"/>
    </source>
</evidence>
<dbReference type="AlphaFoldDB" id="A0A5B0NA14"/>
<proteinExistence type="predicted"/>
<evidence type="ECO:0000313" key="4">
    <source>
        <dbReference type="Proteomes" id="UP000324748"/>
    </source>
</evidence>
<keyword evidence="1" id="KW-0732">Signal</keyword>
<dbReference type="Proteomes" id="UP000325313">
    <property type="component" value="Unassembled WGS sequence"/>
</dbReference>
<organism evidence="2 4">
    <name type="scientific">Puccinia graminis f. sp. tritici</name>
    <dbReference type="NCBI Taxonomy" id="56615"/>
    <lineage>
        <taxon>Eukaryota</taxon>
        <taxon>Fungi</taxon>
        <taxon>Dikarya</taxon>
        <taxon>Basidiomycota</taxon>
        <taxon>Pucciniomycotina</taxon>
        <taxon>Pucciniomycetes</taxon>
        <taxon>Pucciniales</taxon>
        <taxon>Pucciniaceae</taxon>
        <taxon>Puccinia</taxon>
    </lineage>
</organism>
<evidence type="ECO:0000313" key="2">
    <source>
        <dbReference type="EMBL" id="KAA1085483.1"/>
    </source>
</evidence>
<gene>
    <name evidence="2" type="ORF">PGT21_008806</name>
    <name evidence="3" type="ORF">PGTUg99_014054</name>
</gene>
<keyword evidence="4" id="KW-1185">Reference proteome</keyword>
<dbReference type="EMBL" id="VDEP01000213">
    <property type="protein sequence ID" value="KAA1122982.1"/>
    <property type="molecule type" value="Genomic_DNA"/>
</dbReference>
<feature type="chain" id="PRO_5036137421" evidence="1">
    <location>
        <begin position="22"/>
        <end position="133"/>
    </location>
</feature>